<evidence type="ECO:0000313" key="4">
    <source>
        <dbReference type="Proteomes" id="UP000004913"/>
    </source>
</evidence>
<dbReference type="eggNOG" id="ENOG5032SGC">
    <property type="taxonomic scope" value="Bacteria"/>
</dbReference>
<comment type="caution">
    <text evidence="3">The sequence shown here is derived from an EMBL/GenBank/DDBJ whole genome shotgun (WGS) entry which is preliminary data.</text>
</comment>
<evidence type="ECO:0000256" key="2">
    <source>
        <dbReference type="SAM" id="SignalP"/>
    </source>
</evidence>
<feature type="region of interest" description="Disordered" evidence="1">
    <location>
        <begin position="137"/>
        <end position="246"/>
    </location>
</feature>
<dbReference type="STRING" id="742766.HMPREF9455_03013"/>
<proteinExistence type="predicted"/>
<dbReference type="Proteomes" id="UP000004913">
    <property type="component" value="Unassembled WGS sequence"/>
</dbReference>
<evidence type="ECO:0000256" key="1">
    <source>
        <dbReference type="SAM" id="MobiDB-lite"/>
    </source>
</evidence>
<protein>
    <submittedName>
        <fullName evidence="3">Uncharacterized protein</fullName>
    </submittedName>
</protein>
<name>F5J0Z6_9BACT</name>
<dbReference type="OrthoDB" id="799522at2"/>
<keyword evidence="4" id="KW-1185">Reference proteome</keyword>
<feature type="signal peptide" evidence="2">
    <location>
        <begin position="1"/>
        <end position="23"/>
    </location>
</feature>
<feature type="compositionally biased region" description="Basic and acidic residues" evidence="1">
    <location>
        <begin position="164"/>
        <end position="207"/>
    </location>
</feature>
<keyword evidence="2" id="KW-0732">Signal</keyword>
<reference evidence="3 4" key="1">
    <citation type="submission" date="2011-04" db="EMBL/GenBank/DDBJ databases">
        <title>The Genome Sequence of Dysgonomonas gadei ATCC BAA-286.</title>
        <authorList>
            <consortium name="The Broad Institute Genome Sequencing Platform"/>
            <person name="Earl A."/>
            <person name="Ward D."/>
            <person name="Feldgarden M."/>
            <person name="Gevers D."/>
            <person name="Pudlo N."/>
            <person name="Martens E."/>
            <person name="Allen-Vercoe E."/>
            <person name="Young S.K."/>
            <person name="Zeng Q."/>
            <person name="Gargeya S."/>
            <person name="Fitzgerald M."/>
            <person name="Haas B."/>
            <person name="Abouelleil A."/>
            <person name="Alvarado L."/>
            <person name="Arachchi H.M."/>
            <person name="Berlin A."/>
            <person name="Brown A."/>
            <person name="Chapman S.B."/>
            <person name="Chen Z."/>
            <person name="Dunbar C."/>
            <person name="Freedman E."/>
            <person name="Gearin G."/>
            <person name="Gellesch M."/>
            <person name="Goldberg J."/>
            <person name="Griggs A."/>
            <person name="Gujja S."/>
            <person name="Heiman D."/>
            <person name="Howarth C."/>
            <person name="Larson L."/>
            <person name="Lui A."/>
            <person name="MacDonald P.J.P."/>
            <person name="Mehta T."/>
            <person name="Montmayeur A."/>
            <person name="Murphy C."/>
            <person name="Neiman D."/>
            <person name="Pearson M."/>
            <person name="Priest M."/>
            <person name="Roberts A."/>
            <person name="Saif S."/>
            <person name="Shea T."/>
            <person name="Shenoy N."/>
            <person name="Sisk P."/>
            <person name="Stolte C."/>
            <person name="Sykes S."/>
            <person name="Yandava C."/>
            <person name="Wortman J."/>
            <person name="Nusbaum C."/>
            <person name="Birren B."/>
        </authorList>
    </citation>
    <scope>NUCLEOTIDE SEQUENCE [LARGE SCALE GENOMIC DNA]</scope>
    <source>
        <strain evidence="3 4">ATCC BAA-286</strain>
    </source>
</reference>
<accession>F5J0Z6</accession>
<organism evidence="3 4">
    <name type="scientific">Dysgonomonas gadei ATCC BAA-286</name>
    <dbReference type="NCBI Taxonomy" id="742766"/>
    <lineage>
        <taxon>Bacteria</taxon>
        <taxon>Pseudomonadati</taxon>
        <taxon>Bacteroidota</taxon>
        <taxon>Bacteroidia</taxon>
        <taxon>Bacteroidales</taxon>
        <taxon>Dysgonomonadaceae</taxon>
        <taxon>Dysgonomonas</taxon>
    </lineage>
</organism>
<feature type="compositionally biased region" description="Polar residues" evidence="1">
    <location>
        <begin position="208"/>
        <end position="246"/>
    </location>
</feature>
<dbReference type="RefSeq" id="WP_006800545.1">
    <property type="nucleotide sequence ID" value="NZ_GL891986.1"/>
</dbReference>
<evidence type="ECO:0000313" key="3">
    <source>
        <dbReference type="EMBL" id="EGK00739.1"/>
    </source>
</evidence>
<sequence>MKKFLLAFALFIGVTSFYSTVEAQNINISINIGRQPAWGPVGYDYVGYYYFPDIDCYYDVNVGLFYYFDRGRWISARYLPYGYRNYDLYGLYKVVLNVRDPWRYHHIHYRDYARYRGHRNQIVIRDSRDHRYHDSRNNRVTWYSNNRKDHKYNSGRPNNSYNNNRKDGYDNNRNKDKNYNNSQRKNDNKRSEYGSRDNRSNRNDNVKSRPSTSRGDNRNSKATQSSSGRSDLRMVSNTGSERSNKR</sequence>
<gene>
    <name evidence="3" type="ORF">HMPREF9455_03013</name>
</gene>
<dbReference type="AlphaFoldDB" id="F5J0Z6"/>
<dbReference type="EMBL" id="ADLV01000035">
    <property type="protein sequence ID" value="EGK00739.1"/>
    <property type="molecule type" value="Genomic_DNA"/>
</dbReference>
<dbReference type="HOGENOM" id="CLU_098578_1_0_10"/>
<feature type="chain" id="PRO_5003324241" evidence="2">
    <location>
        <begin position="24"/>
        <end position="246"/>
    </location>
</feature>
<feature type="compositionally biased region" description="Low complexity" evidence="1">
    <location>
        <begin position="154"/>
        <end position="163"/>
    </location>
</feature>